<dbReference type="AlphaFoldDB" id="A0A1V2ZXX0"/>
<proteinExistence type="predicted"/>
<dbReference type="OrthoDB" id="5784942at2"/>
<dbReference type="Pfam" id="PF09523">
    <property type="entry name" value="DUF2390"/>
    <property type="match status" value="1"/>
</dbReference>
<accession>A0A1V2ZXX0</accession>
<evidence type="ECO:0000256" key="1">
    <source>
        <dbReference type="SAM" id="MobiDB-lite"/>
    </source>
</evidence>
<gene>
    <name evidence="2" type="ORF">B1A74_08220</name>
</gene>
<reference evidence="2 3" key="1">
    <citation type="submission" date="2017-02" db="EMBL/GenBank/DDBJ databases">
        <title>Genomic diversity within the haloalkaliphilic genus Thioalkalivibrio.</title>
        <authorList>
            <person name="Ahn A.-C."/>
            <person name="Meier-Kolthoff J."/>
            <person name="Overmars L."/>
            <person name="Richter M."/>
            <person name="Woyke T."/>
            <person name="Sorokin D.Y."/>
            <person name="Muyzer G."/>
        </authorList>
    </citation>
    <scope>NUCLEOTIDE SEQUENCE [LARGE SCALE GENOMIC DNA]</scope>
    <source>
        <strain evidence="2 3">HL17</strain>
    </source>
</reference>
<organism evidence="2 3">
    <name type="scientific">Thioalkalivibrio halophilus</name>
    <dbReference type="NCBI Taxonomy" id="252474"/>
    <lineage>
        <taxon>Bacteria</taxon>
        <taxon>Pseudomonadati</taxon>
        <taxon>Pseudomonadota</taxon>
        <taxon>Gammaproteobacteria</taxon>
        <taxon>Chromatiales</taxon>
        <taxon>Ectothiorhodospiraceae</taxon>
        <taxon>Thioalkalivibrio</taxon>
    </lineage>
</organism>
<sequence length="160" mass="18050">MPDTRATGDFWSFAETAWNDPALRERLMAWQDHHGADVIRVLFAAWHPGPLAADDLDRLHARARDWSTRATLRIRALRRRLHTPERHALYRALLELELRAEHLGALHLLQECPPPAAAAAPNRRPRADTIGERLARLEPGLPPDERTRGAAELAAIPDPD</sequence>
<comment type="caution">
    <text evidence="2">The sequence shown here is derived from an EMBL/GenBank/DDBJ whole genome shotgun (WGS) entry which is preliminary data.</text>
</comment>
<feature type="compositionally biased region" description="Basic and acidic residues" evidence="1">
    <location>
        <begin position="125"/>
        <end position="136"/>
    </location>
</feature>
<name>A0A1V2ZXX0_9GAMM</name>
<evidence type="ECO:0000313" key="2">
    <source>
        <dbReference type="EMBL" id="OOC09952.1"/>
    </source>
</evidence>
<keyword evidence="3" id="KW-1185">Reference proteome</keyword>
<feature type="region of interest" description="Disordered" evidence="1">
    <location>
        <begin position="116"/>
        <end position="160"/>
    </location>
</feature>
<dbReference type="RefSeq" id="WP_077244341.1">
    <property type="nucleotide sequence ID" value="NZ_MUZR01000028.1"/>
</dbReference>
<evidence type="ECO:0008006" key="4">
    <source>
        <dbReference type="Google" id="ProtNLM"/>
    </source>
</evidence>
<dbReference type="EMBL" id="MUZR01000028">
    <property type="protein sequence ID" value="OOC09952.1"/>
    <property type="molecule type" value="Genomic_DNA"/>
</dbReference>
<dbReference type="Proteomes" id="UP000189177">
    <property type="component" value="Unassembled WGS sequence"/>
</dbReference>
<dbReference type="STRING" id="252474.B1A74_08220"/>
<evidence type="ECO:0000313" key="3">
    <source>
        <dbReference type="Proteomes" id="UP000189177"/>
    </source>
</evidence>
<dbReference type="InterPro" id="IPR012659">
    <property type="entry name" value="CHP02444"/>
</dbReference>
<protein>
    <recommendedName>
        <fullName evidence="4">TIGR02444 family protein</fullName>
    </recommendedName>
</protein>